<sequence length="539" mass="57665">MDGGFRQPAKLQKRKSRERQEFEQMSGGLSGQPAVNSSQPTSAVSASENMTSAEKEKRSKWRMSNPFSSKEKASKDGINHSQNEDAKEKEKEKARRDADSAYFSSERSSADPSLSNQARPVSGEQYVHPPTNHHVPPLPTTHTPSPNGHTQESLALPQQSLQSRSSHENVGREMYRDAGTGNIVTPNDRGNGSAQSIHTSGPSPPQPAPPQPDNHYHQGPGLSAQSAIPHNVTPPIPSSSHQQSGLVIPQDTHNDATSSPPIPAKNNIRHRVELDSVSPGVQRPNPMEESVTPVSPGSPTRANFSYPARAPPQGVPRQVPANGMPLQQYYPDQQHQHSDVPPVPPVPGQQQQQPRRSSIPQLPAYQQQQSGMPPLPRQQHPGHPSSLQPGNTNGTYNSGHDLQKQGTMANLKAAAAGIHGAGETLRGTFNDTFDRRNPNAHAKNQAVIDKGRSEIEAARARQYANTQQAANQPPTIPQHTQGSTAGLPQGSSGSPGKTAYQGPPVSGSQIEGKSGGGKLSNIMKKMKEGPAAGKEGAVR</sequence>
<dbReference type="GeneID" id="6342320"/>
<feature type="compositionally biased region" description="Polar residues" evidence="1">
    <location>
        <begin position="292"/>
        <end position="303"/>
    </location>
</feature>
<dbReference type="RefSeq" id="XP_065962633.1">
    <property type="nucleotide sequence ID" value="XM_066106965.1"/>
</dbReference>
<feature type="compositionally biased region" description="Polar residues" evidence="1">
    <location>
        <begin position="463"/>
        <end position="495"/>
    </location>
</feature>
<dbReference type="AlphaFoldDB" id="A0A834VQF8"/>
<accession>A0A834VQF8</accession>
<feature type="compositionally biased region" description="Low complexity" evidence="1">
    <location>
        <begin position="128"/>
        <end position="146"/>
    </location>
</feature>
<feature type="compositionally biased region" description="Pro residues" evidence="1">
    <location>
        <begin position="202"/>
        <end position="212"/>
    </location>
</feature>
<protein>
    <submittedName>
        <fullName evidence="2">DUF1421 multi-domain protein</fullName>
    </submittedName>
</protein>
<feature type="compositionally biased region" description="Polar residues" evidence="1">
    <location>
        <begin position="102"/>
        <end position="119"/>
    </location>
</feature>
<feature type="compositionally biased region" description="Basic and acidic residues" evidence="1">
    <location>
        <begin position="449"/>
        <end position="459"/>
    </location>
</feature>
<dbReference type="Proteomes" id="UP000245464">
    <property type="component" value="Chromosome 4"/>
</dbReference>
<feature type="compositionally biased region" description="Polar residues" evidence="1">
    <location>
        <begin position="147"/>
        <end position="164"/>
    </location>
</feature>
<evidence type="ECO:0000256" key="1">
    <source>
        <dbReference type="SAM" id="MobiDB-lite"/>
    </source>
</evidence>
<evidence type="ECO:0000313" key="2">
    <source>
        <dbReference type="EMBL" id="KAF7571673.1"/>
    </source>
</evidence>
<feature type="compositionally biased region" description="Polar residues" evidence="1">
    <location>
        <begin position="182"/>
        <end position="201"/>
    </location>
</feature>
<dbReference type="EMBL" id="NQIK02000004">
    <property type="protein sequence ID" value="KAF7571673.1"/>
    <property type="molecule type" value="Genomic_DNA"/>
</dbReference>
<dbReference type="KEGG" id="ptrr:6342320"/>
<gene>
    <name evidence="2" type="ORF">PtrM4_091730</name>
</gene>
<feature type="compositionally biased region" description="Basic and acidic residues" evidence="1">
    <location>
        <begin position="69"/>
        <end position="99"/>
    </location>
</feature>
<proteinExistence type="predicted"/>
<feature type="compositionally biased region" description="Basic and acidic residues" evidence="1">
    <location>
        <begin position="165"/>
        <end position="176"/>
    </location>
</feature>
<feature type="compositionally biased region" description="Polar residues" evidence="1">
    <location>
        <begin position="385"/>
        <end position="408"/>
    </location>
</feature>
<name>A0A834VQF8_9PLEO</name>
<reference evidence="2 3" key="1">
    <citation type="journal article" date="2018" name="BMC Genomics">
        <title>Comparative genomics of the wheat fungal pathogen Pyrenophora tritici-repentis reveals chromosomal variations and genome plasticity.</title>
        <authorList>
            <person name="Moolhuijzen P."/>
            <person name="See P.T."/>
            <person name="Hane J.K."/>
            <person name="Shi G."/>
            <person name="Liu Z."/>
            <person name="Oliver R.P."/>
            <person name="Moffat C.S."/>
        </authorList>
    </citation>
    <scope>NUCLEOTIDE SEQUENCE [LARGE SCALE GENOMIC DNA]</scope>
    <source>
        <strain evidence="2">M4</strain>
    </source>
</reference>
<feature type="compositionally biased region" description="Polar residues" evidence="1">
    <location>
        <begin position="33"/>
        <end position="52"/>
    </location>
</feature>
<feature type="compositionally biased region" description="Low complexity" evidence="1">
    <location>
        <begin position="348"/>
        <end position="363"/>
    </location>
</feature>
<evidence type="ECO:0000313" key="3">
    <source>
        <dbReference type="Proteomes" id="UP000245464"/>
    </source>
</evidence>
<comment type="caution">
    <text evidence="2">The sequence shown here is derived from an EMBL/GenBank/DDBJ whole genome shotgun (WGS) entry which is preliminary data.</text>
</comment>
<organism evidence="2 3">
    <name type="scientific">Pyrenophora tritici-repentis</name>
    <dbReference type="NCBI Taxonomy" id="45151"/>
    <lineage>
        <taxon>Eukaryota</taxon>
        <taxon>Fungi</taxon>
        <taxon>Dikarya</taxon>
        <taxon>Ascomycota</taxon>
        <taxon>Pezizomycotina</taxon>
        <taxon>Dothideomycetes</taxon>
        <taxon>Pleosporomycetidae</taxon>
        <taxon>Pleosporales</taxon>
        <taxon>Pleosporineae</taxon>
        <taxon>Pleosporaceae</taxon>
        <taxon>Pyrenophora</taxon>
    </lineage>
</organism>
<feature type="region of interest" description="Disordered" evidence="1">
    <location>
        <begin position="1"/>
        <end position="539"/>
    </location>
</feature>